<dbReference type="Proteomes" id="UP000828390">
    <property type="component" value="Unassembled WGS sequence"/>
</dbReference>
<organism evidence="1 2">
    <name type="scientific">Dreissena polymorpha</name>
    <name type="common">Zebra mussel</name>
    <name type="synonym">Mytilus polymorpha</name>
    <dbReference type="NCBI Taxonomy" id="45954"/>
    <lineage>
        <taxon>Eukaryota</taxon>
        <taxon>Metazoa</taxon>
        <taxon>Spiralia</taxon>
        <taxon>Lophotrochozoa</taxon>
        <taxon>Mollusca</taxon>
        <taxon>Bivalvia</taxon>
        <taxon>Autobranchia</taxon>
        <taxon>Heteroconchia</taxon>
        <taxon>Euheterodonta</taxon>
        <taxon>Imparidentia</taxon>
        <taxon>Neoheterodontei</taxon>
        <taxon>Myida</taxon>
        <taxon>Dreissenoidea</taxon>
        <taxon>Dreissenidae</taxon>
        <taxon>Dreissena</taxon>
    </lineage>
</organism>
<protein>
    <submittedName>
        <fullName evidence="1">Uncharacterized protein</fullName>
    </submittedName>
</protein>
<comment type="caution">
    <text evidence="1">The sequence shown here is derived from an EMBL/GenBank/DDBJ whole genome shotgun (WGS) entry which is preliminary data.</text>
</comment>
<evidence type="ECO:0000313" key="1">
    <source>
        <dbReference type="EMBL" id="KAH3828862.1"/>
    </source>
</evidence>
<gene>
    <name evidence="1" type="ORF">DPMN_130846</name>
</gene>
<name>A0A9D4K1K9_DREPO</name>
<keyword evidence="2" id="KW-1185">Reference proteome</keyword>
<reference evidence="1" key="2">
    <citation type="submission" date="2020-11" db="EMBL/GenBank/DDBJ databases">
        <authorList>
            <person name="McCartney M.A."/>
            <person name="Auch B."/>
            <person name="Kono T."/>
            <person name="Mallez S."/>
            <person name="Becker A."/>
            <person name="Gohl D.M."/>
            <person name="Silverstein K.A.T."/>
            <person name="Koren S."/>
            <person name="Bechman K.B."/>
            <person name="Herman A."/>
            <person name="Abrahante J.E."/>
            <person name="Garbe J."/>
        </authorList>
    </citation>
    <scope>NUCLEOTIDE SEQUENCE</scope>
    <source>
        <strain evidence="1">Duluth1</strain>
        <tissue evidence="1">Whole animal</tissue>
    </source>
</reference>
<dbReference type="AlphaFoldDB" id="A0A9D4K1K9"/>
<evidence type="ECO:0000313" key="2">
    <source>
        <dbReference type="Proteomes" id="UP000828390"/>
    </source>
</evidence>
<proteinExistence type="predicted"/>
<sequence>MQSSKTISHSSAKTVSIPSAVCSLARQYLTVQRRQKVYHLQYAVFQDNISQFSIDRKYTIFSMQPCKTISHSSAKTESIPSAVCSLPRQYLTVQQRQKVYYLQYAALQDNISQFSKDSKYTICSMQPCKTISHSSAKTESILSAVCSLARQDLTVQQRQKVYYLQYAALQDNISQFSKDRKYTICSMQPCKTRSHSSAKTESILSAVCSLPRQYLTVQQRQ</sequence>
<dbReference type="EMBL" id="JAIWYP010000005">
    <property type="protein sequence ID" value="KAH3828862.1"/>
    <property type="molecule type" value="Genomic_DNA"/>
</dbReference>
<reference evidence="1" key="1">
    <citation type="journal article" date="2019" name="bioRxiv">
        <title>The Genome of the Zebra Mussel, Dreissena polymorpha: A Resource for Invasive Species Research.</title>
        <authorList>
            <person name="McCartney M.A."/>
            <person name="Auch B."/>
            <person name="Kono T."/>
            <person name="Mallez S."/>
            <person name="Zhang Y."/>
            <person name="Obille A."/>
            <person name="Becker A."/>
            <person name="Abrahante J.E."/>
            <person name="Garbe J."/>
            <person name="Badalamenti J.P."/>
            <person name="Herman A."/>
            <person name="Mangelson H."/>
            <person name="Liachko I."/>
            <person name="Sullivan S."/>
            <person name="Sone E.D."/>
            <person name="Koren S."/>
            <person name="Silverstein K.A.T."/>
            <person name="Beckman K.B."/>
            <person name="Gohl D.M."/>
        </authorList>
    </citation>
    <scope>NUCLEOTIDE SEQUENCE</scope>
    <source>
        <strain evidence="1">Duluth1</strain>
        <tissue evidence="1">Whole animal</tissue>
    </source>
</reference>
<accession>A0A9D4K1K9</accession>